<dbReference type="Proteomes" id="UP000298493">
    <property type="component" value="Unassembled WGS sequence"/>
</dbReference>
<name>A0A4Z1PPL6_9PEZI</name>
<dbReference type="EMBL" id="SNSC02000004">
    <property type="protein sequence ID" value="TID24832.1"/>
    <property type="molecule type" value="Genomic_DNA"/>
</dbReference>
<reference evidence="2 3" key="1">
    <citation type="submission" date="2019-04" db="EMBL/GenBank/DDBJ databases">
        <title>High contiguity whole genome sequence and gene annotation resource for two Venturia nashicola isolates.</title>
        <authorList>
            <person name="Prokchorchik M."/>
            <person name="Won K."/>
            <person name="Lee Y."/>
            <person name="Choi E.D."/>
            <person name="Segonzac C."/>
            <person name="Sohn K.H."/>
        </authorList>
    </citation>
    <scope>NUCLEOTIDE SEQUENCE [LARGE SCALE GENOMIC DNA]</scope>
    <source>
        <strain evidence="2 3">PRI2</strain>
    </source>
</reference>
<sequence length="136" mass="15040">MSSLPCLACLSERRAQNPVDSRRQYTVYPVAVYPARSTQHTVDSRQYTVYPVAVYPARSTQHAAPVPSTQHTVPSTQHTVPSTQHTVPNTMAIMSAMRYTPKSQNMLVQLRAAGSSTQRRKRIVAAHRMSSGTEAT</sequence>
<evidence type="ECO:0000313" key="3">
    <source>
        <dbReference type="Proteomes" id="UP000298493"/>
    </source>
</evidence>
<evidence type="ECO:0000256" key="1">
    <source>
        <dbReference type="SAM" id="MobiDB-lite"/>
    </source>
</evidence>
<keyword evidence="3" id="KW-1185">Reference proteome</keyword>
<evidence type="ECO:0000313" key="2">
    <source>
        <dbReference type="EMBL" id="TID24832.1"/>
    </source>
</evidence>
<protein>
    <submittedName>
        <fullName evidence="2">Uncharacterized protein</fullName>
    </submittedName>
</protein>
<accession>A0A4Z1PPL6</accession>
<proteinExistence type="predicted"/>
<comment type="caution">
    <text evidence="2">The sequence shown here is derived from an EMBL/GenBank/DDBJ whole genome shotgun (WGS) entry which is preliminary data.</text>
</comment>
<dbReference type="AlphaFoldDB" id="A0A4Z1PPL6"/>
<gene>
    <name evidence="2" type="ORF">E6O75_ATG04037</name>
</gene>
<organism evidence="2 3">
    <name type="scientific">Venturia nashicola</name>
    <dbReference type="NCBI Taxonomy" id="86259"/>
    <lineage>
        <taxon>Eukaryota</taxon>
        <taxon>Fungi</taxon>
        <taxon>Dikarya</taxon>
        <taxon>Ascomycota</taxon>
        <taxon>Pezizomycotina</taxon>
        <taxon>Dothideomycetes</taxon>
        <taxon>Pleosporomycetidae</taxon>
        <taxon>Venturiales</taxon>
        <taxon>Venturiaceae</taxon>
        <taxon>Venturia</taxon>
    </lineage>
</organism>
<feature type="region of interest" description="Disordered" evidence="1">
    <location>
        <begin position="64"/>
        <end position="83"/>
    </location>
</feature>